<evidence type="ECO:0000313" key="3">
    <source>
        <dbReference type="Proteomes" id="UP001500731"/>
    </source>
</evidence>
<proteinExistence type="predicted"/>
<evidence type="ECO:0008006" key="4">
    <source>
        <dbReference type="Google" id="ProtNLM"/>
    </source>
</evidence>
<dbReference type="Proteomes" id="UP001500731">
    <property type="component" value="Unassembled WGS sequence"/>
</dbReference>
<evidence type="ECO:0000313" key="2">
    <source>
        <dbReference type="EMBL" id="GAA4488499.1"/>
    </source>
</evidence>
<dbReference type="RefSeq" id="WP_345187962.1">
    <property type="nucleotide sequence ID" value="NZ_BAABGP010000018.1"/>
</dbReference>
<keyword evidence="3" id="KW-1185">Reference proteome</keyword>
<gene>
    <name evidence="2" type="ORF">GCM10023171_28010</name>
</gene>
<name>A0ABP8PJC0_9MICO</name>
<dbReference type="EMBL" id="BAABGP010000018">
    <property type="protein sequence ID" value="GAA4488499.1"/>
    <property type="molecule type" value="Genomic_DNA"/>
</dbReference>
<evidence type="ECO:0000256" key="1">
    <source>
        <dbReference type="SAM" id="MobiDB-lite"/>
    </source>
</evidence>
<accession>A0ABP8PJC0</accession>
<comment type="caution">
    <text evidence="2">The sequence shown here is derived from an EMBL/GenBank/DDBJ whole genome shotgun (WGS) entry which is preliminary data.</text>
</comment>
<feature type="region of interest" description="Disordered" evidence="1">
    <location>
        <begin position="111"/>
        <end position="138"/>
    </location>
</feature>
<reference evidence="3" key="1">
    <citation type="journal article" date="2019" name="Int. J. Syst. Evol. Microbiol.">
        <title>The Global Catalogue of Microorganisms (GCM) 10K type strain sequencing project: providing services to taxonomists for standard genome sequencing and annotation.</title>
        <authorList>
            <consortium name="The Broad Institute Genomics Platform"/>
            <consortium name="The Broad Institute Genome Sequencing Center for Infectious Disease"/>
            <person name="Wu L."/>
            <person name="Ma J."/>
        </authorList>
    </citation>
    <scope>NUCLEOTIDE SEQUENCE [LARGE SCALE GENOMIC DNA]</scope>
    <source>
        <strain evidence="3">JCM 17839</strain>
    </source>
</reference>
<organism evidence="2 3">
    <name type="scientific">Microbacterium panaciterrae</name>
    <dbReference type="NCBI Taxonomy" id="985759"/>
    <lineage>
        <taxon>Bacteria</taxon>
        <taxon>Bacillati</taxon>
        <taxon>Actinomycetota</taxon>
        <taxon>Actinomycetes</taxon>
        <taxon>Micrococcales</taxon>
        <taxon>Microbacteriaceae</taxon>
        <taxon>Microbacterium</taxon>
    </lineage>
</organism>
<sequence length="138" mass="14211">MKGKIGLVVGLGAGYVLGTRAGRERYEQIKKQWLKVWHLDPVQAQVSKVQDFAKAQAAAVPQALWNAGVKVVKAATSNGTPGQRVDSTIATGKAAAEDVKTVVAETVEAAEKKTAAKTAAPKSTGKSAGAQGAARDGD</sequence>
<protein>
    <recommendedName>
        <fullName evidence="4">Protoporphyrinogen oxidase</fullName>
    </recommendedName>
</protein>